<protein>
    <recommendedName>
        <fullName evidence="3">EF-hand domain-containing protein</fullName>
    </recommendedName>
</protein>
<organism evidence="4 5">
    <name type="scientific">Tetradesmus obliquus</name>
    <name type="common">Green alga</name>
    <name type="synonym">Acutodesmus obliquus</name>
    <dbReference type="NCBI Taxonomy" id="3088"/>
    <lineage>
        <taxon>Eukaryota</taxon>
        <taxon>Viridiplantae</taxon>
        <taxon>Chlorophyta</taxon>
        <taxon>core chlorophytes</taxon>
        <taxon>Chlorophyceae</taxon>
        <taxon>CS clade</taxon>
        <taxon>Sphaeropleales</taxon>
        <taxon>Scenedesmaceae</taxon>
        <taxon>Tetradesmus</taxon>
    </lineage>
</organism>
<reference evidence="4 5" key="1">
    <citation type="submission" date="2016-10" db="EMBL/GenBank/DDBJ databases">
        <authorList>
            <person name="Cai Z."/>
        </authorList>
    </citation>
    <scope>NUCLEOTIDE SEQUENCE [LARGE SCALE GENOMIC DNA]</scope>
</reference>
<sequence length="650" mass="70414">MQLRSVPRLHPGAGAGPCSRQGQLLPSLNRRGATRPVTKPGLKVRSHGAGGWPIDDFEDVTGNLRQRSSEAPSGVSMAQLPLSQQSLNMAFHVLDKDRDGLISAAEAYKMVAFYLALQDHSPSAGAGVRPLSWDQHLLASISSARKLAGKSWAALAAAAEAYAAAKLAGGLQKSPPRASDLLWAGLGMGLAMLALGLLVPAVRTWPVVGQWHQQGLPLLLGSFGTFAILLFGRPEADAVRLWPLLGGQLGATAIAMVIIQLFGANLLSRAAAMAATVVYMMWSDTIHPPGGALVLMAMGDSSIQHFGWLYMLWPSLLLCLGVMLPISAATNWLRRNRQFDWPGSGAAAAATLHQKQQEWQQQQQKKDEMMQRHAAVMLSDRLLLPSQKQLSSKFVGALQRMLDAQAARQAQQLQAQQHAASQPQGDGFRQAMDDLRQRMITPQPRSPESSGGGAAPAEQQTAGQQQQQQQEEAQQSSAEASAGTSSSSASNSASASNSTSASISSAAARGPRSSSKLEEAVRRRLRREADRKLEDDAHRQALWGPCLPGLEAFEKKLQRLHEERLRRQRQQPAQQRAVGVPGAWSLRLYDVLGSNSFDEGQQQQQQQQQQSQELQMNGRPAWMYRWRSDISSVPGVGDHVLAIDSFAPDE</sequence>
<dbReference type="EMBL" id="FNXT01000038">
    <property type="protein sequence ID" value="SZX59999.1"/>
    <property type="molecule type" value="Genomic_DNA"/>
</dbReference>
<feature type="transmembrane region" description="Helical" evidence="2">
    <location>
        <begin position="214"/>
        <end position="232"/>
    </location>
</feature>
<dbReference type="Pfam" id="PF04982">
    <property type="entry name" value="TM_HPP"/>
    <property type="match status" value="1"/>
</dbReference>
<feature type="compositionally biased region" description="Low complexity" evidence="1">
    <location>
        <begin position="601"/>
        <end position="612"/>
    </location>
</feature>
<gene>
    <name evidence="4" type="ORF">BQ4739_LOCUS586</name>
</gene>
<keyword evidence="2" id="KW-0472">Membrane</keyword>
<feature type="transmembrane region" description="Helical" evidence="2">
    <location>
        <begin position="244"/>
        <end position="263"/>
    </location>
</feature>
<keyword evidence="2" id="KW-0812">Transmembrane</keyword>
<feature type="region of interest" description="Disordered" evidence="1">
    <location>
        <begin position="597"/>
        <end position="616"/>
    </location>
</feature>
<evidence type="ECO:0000256" key="2">
    <source>
        <dbReference type="SAM" id="Phobius"/>
    </source>
</evidence>
<evidence type="ECO:0000313" key="5">
    <source>
        <dbReference type="Proteomes" id="UP000256970"/>
    </source>
</evidence>
<dbReference type="InterPro" id="IPR058581">
    <property type="entry name" value="TM_HPP"/>
</dbReference>
<accession>A0A383V5J8</accession>
<feature type="domain" description="EF-hand" evidence="3">
    <location>
        <begin position="82"/>
        <end position="117"/>
    </location>
</feature>
<evidence type="ECO:0000259" key="3">
    <source>
        <dbReference type="PROSITE" id="PS50222"/>
    </source>
</evidence>
<evidence type="ECO:0000256" key="1">
    <source>
        <dbReference type="SAM" id="MobiDB-lite"/>
    </source>
</evidence>
<dbReference type="PROSITE" id="PS50222">
    <property type="entry name" value="EF_HAND_2"/>
    <property type="match status" value="1"/>
</dbReference>
<dbReference type="PANTHER" id="PTHR33741:SF5">
    <property type="entry name" value="TRANSMEMBRANE PROTEIN DDB_G0269096-RELATED"/>
    <property type="match status" value="1"/>
</dbReference>
<dbReference type="InterPro" id="IPR002048">
    <property type="entry name" value="EF_hand_dom"/>
</dbReference>
<dbReference type="GO" id="GO:0005509">
    <property type="term" value="F:calcium ion binding"/>
    <property type="evidence" value="ECO:0007669"/>
    <property type="project" value="InterPro"/>
</dbReference>
<keyword evidence="2" id="KW-1133">Transmembrane helix</keyword>
<name>A0A383V5J8_TETOB</name>
<dbReference type="InterPro" id="IPR007065">
    <property type="entry name" value="HPP"/>
</dbReference>
<feature type="compositionally biased region" description="Low complexity" evidence="1">
    <location>
        <begin position="455"/>
        <end position="514"/>
    </location>
</feature>
<evidence type="ECO:0000313" key="4">
    <source>
        <dbReference type="EMBL" id="SZX59999.1"/>
    </source>
</evidence>
<dbReference type="PANTHER" id="PTHR33741">
    <property type="entry name" value="TRANSMEMBRANE PROTEIN DDB_G0269096-RELATED"/>
    <property type="match status" value="1"/>
</dbReference>
<dbReference type="AlphaFoldDB" id="A0A383V5J8"/>
<keyword evidence="5" id="KW-1185">Reference proteome</keyword>
<dbReference type="Proteomes" id="UP000256970">
    <property type="component" value="Unassembled WGS sequence"/>
</dbReference>
<proteinExistence type="predicted"/>
<feature type="region of interest" description="Disordered" evidence="1">
    <location>
        <begin position="1"/>
        <end position="48"/>
    </location>
</feature>
<feature type="transmembrane region" description="Helical" evidence="2">
    <location>
        <begin position="308"/>
        <end position="329"/>
    </location>
</feature>
<feature type="transmembrane region" description="Helical" evidence="2">
    <location>
        <begin position="181"/>
        <end position="202"/>
    </location>
</feature>
<feature type="region of interest" description="Disordered" evidence="1">
    <location>
        <begin position="441"/>
        <end position="521"/>
    </location>
</feature>